<dbReference type="PROSITE" id="PS00061">
    <property type="entry name" value="ADH_SHORT"/>
    <property type="match status" value="1"/>
</dbReference>
<evidence type="ECO:0000256" key="1">
    <source>
        <dbReference type="ARBA" id="ARBA00006484"/>
    </source>
</evidence>
<proteinExistence type="inferred from homology"/>
<protein>
    <submittedName>
        <fullName evidence="4">Uncharacterized protein</fullName>
    </submittedName>
</protein>
<dbReference type="PANTHER" id="PTHR42760:SF133">
    <property type="entry name" value="3-OXOACYL-[ACYL-CARRIER-PROTEIN] REDUCTASE"/>
    <property type="match status" value="1"/>
</dbReference>
<dbReference type="Proteomes" id="UP001628179">
    <property type="component" value="Unassembled WGS sequence"/>
</dbReference>
<evidence type="ECO:0000256" key="3">
    <source>
        <dbReference type="ARBA" id="ARBA00023002"/>
    </source>
</evidence>
<keyword evidence="5" id="KW-1185">Reference proteome</keyword>
<name>A0ABQ0G6R6_9PEZI</name>
<dbReference type="PRINTS" id="PR00080">
    <property type="entry name" value="SDRFAMILY"/>
</dbReference>
<gene>
    <name evidence="4" type="ORF">MFIFM68171_03655</name>
</gene>
<dbReference type="Gene3D" id="3.40.50.720">
    <property type="entry name" value="NAD(P)-binding Rossmann-like Domain"/>
    <property type="match status" value="1"/>
</dbReference>
<comment type="similarity">
    <text evidence="1">Belongs to the short-chain dehydrogenases/reductases (SDR) family.</text>
</comment>
<evidence type="ECO:0000313" key="5">
    <source>
        <dbReference type="Proteomes" id="UP001628179"/>
    </source>
</evidence>
<keyword evidence="3" id="KW-0560">Oxidoreductase</keyword>
<comment type="caution">
    <text evidence="4">The sequence shown here is derived from an EMBL/GenBank/DDBJ whole genome shotgun (WGS) entry which is preliminary data.</text>
</comment>
<organism evidence="4 5">
    <name type="scientific">Madurella fahalii</name>
    <dbReference type="NCBI Taxonomy" id="1157608"/>
    <lineage>
        <taxon>Eukaryota</taxon>
        <taxon>Fungi</taxon>
        <taxon>Dikarya</taxon>
        <taxon>Ascomycota</taxon>
        <taxon>Pezizomycotina</taxon>
        <taxon>Sordariomycetes</taxon>
        <taxon>Sordariomycetidae</taxon>
        <taxon>Sordariales</taxon>
        <taxon>Sordariales incertae sedis</taxon>
        <taxon>Madurella</taxon>
    </lineage>
</organism>
<keyword evidence="2" id="KW-0521">NADP</keyword>
<dbReference type="InterPro" id="IPR020904">
    <property type="entry name" value="Sc_DH/Rdtase_CS"/>
</dbReference>
<dbReference type="RefSeq" id="XP_070915177.1">
    <property type="nucleotide sequence ID" value="XM_071059076.1"/>
</dbReference>
<accession>A0ABQ0G6R6</accession>
<evidence type="ECO:0000313" key="4">
    <source>
        <dbReference type="EMBL" id="GAB1313445.1"/>
    </source>
</evidence>
<dbReference type="SUPFAM" id="SSF51735">
    <property type="entry name" value="NAD(P)-binding Rossmann-fold domains"/>
    <property type="match status" value="1"/>
</dbReference>
<sequence length="250" mass="26458">MLPRSLAGKTAAITGATGGIGFAIASRFAREGANVVLTGRSLPKLQEAYGRMEEIKPWPTLETVQTHSIVELDARTLSAWKPLVDNHKIDVLVNCAGISQRSLLVRAGEDDVDKLIETNLHTAIWGCKTVGRQMISRGSGGCIINVSSLLADRAVVGASVYSATKAGLLGLSTALSQEFGHYGIRVNAIVPGYIESGMTTRLPDKEDIVAKIPLKRFGAPDEIADAAAFLAKNTYANNCILNIDGGLSAV</sequence>
<dbReference type="InterPro" id="IPR036291">
    <property type="entry name" value="NAD(P)-bd_dom_sf"/>
</dbReference>
<reference evidence="4 5" key="1">
    <citation type="submission" date="2024-09" db="EMBL/GenBank/DDBJ databases">
        <title>Itraconazole resistance in Madurella fahalii resulting from another homologue of gene encoding cytochrome P450 14-alpha sterol demethylase (CYP51).</title>
        <authorList>
            <person name="Yoshioka I."/>
            <person name="Fahal A.H."/>
            <person name="Kaneko S."/>
            <person name="Yaguchi T."/>
        </authorList>
    </citation>
    <scope>NUCLEOTIDE SEQUENCE [LARGE SCALE GENOMIC DNA]</scope>
    <source>
        <strain evidence="4 5">IFM 68171</strain>
    </source>
</reference>
<dbReference type="Pfam" id="PF13561">
    <property type="entry name" value="adh_short_C2"/>
    <property type="match status" value="1"/>
</dbReference>
<evidence type="ECO:0000256" key="2">
    <source>
        <dbReference type="ARBA" id="ARBA00022857"/>
    </source>
</evidence>
<dbReference type="PANTHER" id="PTHR42760">
    <property type="entry name" value="SHORT-CHAIN DEHYDROGENASES/REDUCTASES FAMILY MEMBER"/>
    <property type="match status" value="1"/>
</dbReference>
<dbReference type="GeneID" id="98174399"/>
<dbReference type="PRINTS" id="PR00081">
    <property type="entry name" value="GDHRDH"/>
</dbReference>
<dbReference type="InterPro" id="IPR002347">
    <property type="entry name" value="SDR_fam"/>
</dbReference>
<dbReference type="EMBL" id="BAAFSV010000002">
    <property type="protein sequence ID" value="GAB1313445.1"/>
    <property type="molecule type" value="Genomic_DNA"/>
</dbReference>